<feature type="active site" evidence="5">
    <location>
        <position position="425"/>
    </location>
</feature>
<dbReference type="Pfam" id="PF01400">
    <property type="entry name" value="Astacin"/>
    <property type="match status" value="3"/>
</dbReference>
<dbReference type="SMART" id="SM00254">
    <property type="entry name" value="ShKT"/>
    <property type="match status" value="1"/>
</dbReference>
<keyword evidence="5 6" id="KW-0862">Zinc</keyword>
<feature type="binding site" evidence="5">
    <location>
        <position position="208"/>
    </location>
    <ligand>
        <name>Zn(2+)</name>
        <dbReference type="ChEBI" id="CHEBI:29105"/>
        <note>catalytic</note>
    </ligand>
</feature>
<evidence type="ECO:0000256" key="3">
    <source>
        <dbReference type="ARBA" id="ARBA00022801"/>
    </source>
</evidence>
<gene>
    <name evidence="11" type="primary">LOC109475611</name>
</gene>
<dbReference type="InterPro" id="IPR034035">
    <property type="entry name" value="Astacin-like_dom"/>
</dbReference>
<dbReference type="PANTHER" id="PTHR10127">
    <property type="entry name" value="DISCOIDIN, CUB, EGF, LAMININ , AND ZINC METALLOPROTEASE DOMAIN CONTAINING"/>
    <property type="match status" value="1"/>
</dbReference>
<dbReference type="EC" id="3.4.24.-" evidence="6"/>
<feature type="domain" description="LCCL" evidence="7">
    <location>
        <begin position="271"/>
        <end position="333"/>
    </location>
</feature>
<dbReference type="GO" id="GO:0004222">
    <property type="term" value="F:metalloendopeptidase activity"/>
    <property type="evidence" value="ECO:0007669"/>
    <property type="project" value="UniProtKB-UniRule"/>
</dbReference>
<feature type="binding site" evidence="5">
    <location>
        <position position="589"/>
    </location>
    <ligand>
        <name>Zn(2+)</name>
        <dbReference type="ChEBI" id="CHEBI:29105"/>
        <note>catalytic</note>
    </ligand>
</feature>
<keyword evidence="6" id="KW-0732">Signal</keyword>
<dbReference type="OrthoDB" id="291007at2759"/>
<comment type="cofactor">
    <cofactor evidence="5 6">
        <name>Zn(2+)</name>
        <dbReference type="ChEBI" id="CHEBI:29105"/>
    </cofactor>
    <text evidence="5 6">Binds 1 zinc ion per subunit.</text>
</comment>
<dbReference type="InterPro" id="IPR001506">
    <property type="entry name" value="Peptidase_M12A"/>
</dbReference>
<dbReference type="GeneID" id="109475611"/>
<feature type="binding site" evidence="5">
    <location>
        <position position="428"/>
    </location>
    <ligand>
        <name>Zn(2+)</name>
        <dbReference type="ChEBI" id="CHEBI:29105"/>
        <note>catalytic</note>
    </ligand>
</feature>
<dbReference type="Proteomes" id="UP000515135">
    <property type="component" value="Unplaced"/>
</dbReference>
<dbReference type="InterPro" id="IPR024079">
    <property type="entry name" value="MetalloPept_cat_dom_sf"/>
</dbReference>
<keyword evidence="5 6" id="KW-0479">Metal-binding</keyword>
<dbReference type="InterPro" id="IPR004043">
    <property type="entry name" value="LCCL"/>
</dbReference>
<keyword evidence="3 5" id="KW-0378">Hydrolase</keyword>
<protein>
    <recommendedName>
        <fullName evidence="6">Metalloendopeptidase</fullName>
        <ecNumber evidence="6">3.4.24.-</ecNumber>
    </recommendedName>
</protein>
<evidence type="ECO:0000259" key="9">
    <source>
        <dbReference type="PROSITE" id="PS51864"/>
    </source>
</evidence>
<dbReference type="InterPro" id="IPR006026">
    <property type="entry name" value="Peptidase_Metallo"/>
</dbReference>
<dbReference type="SUPFAM" id="SSF69848">
    <property type="entry name" value="LCCL domain"/>
    <property type="match status" value="1"/>
</dbReference>
<evidence type="ECO:0000256" key="4">
    <source>
        <dbReference type="PROSITE-ProRule" id="PRU01005"/>
    </source>
</evidence>
<feature type="binding site" evidence="5">
    <location>
        <position position="585"/>
    </location>
    <ligand>
        <name>Zn(2+)</name>
        <dbReference type="ChEBI" id="CHEBI:29105"/>
        <note>catalytic</note>
    </ligand>
</feature>
<feature type="signal peptide" evidence="6">
    <location>
        <begin position="1"/>
        <end position="20"/>
    </location>
</feature>
<feature type="binding site" evidence="5">
    <location>
        <position position="212"/>
    </location>
    <ligand>
        <name>Zn(2+)</name>
        <dbReference type="ChEBI" id="CHEBI:29105"/>
        <note>catalytic</note>
    </ligand>
</feature>
<keyword evidence="2 5" id="KW-0645">Protease</keyword>
<evidence type="ECO:0000313" key="11">
    <source>
        <dbReference type="RefSeq" id="XP_019631887.1"/>
    </source>
</evidence>
<feature type="chain" id="PRO_5028514908" description="Metalloendopeptidase" evidence="6">
    <location>
        <begin position="21"/>
        <end position="688"/>
    </location>
</feature>
<dbReference type="CDD" id="cd04280">
    <property type="entry name" value="ZnMc_astacin_like"/>
    <property type="match status" value="3"/>
</dbReference>
<organism evidence="10 11">
    <name type="scientific">Branchiostoma belcheri</name>
    <name type="common">Amphioxus</name>
    <dbReference type="NCBI Taxonomy" id="7741"/>
    <lineage>
        <taxon>Eukaryota</taxon>
        <taxon>Metazoa</taxon>
        <taxon>Chordata</taxon>
        <taxon>Cephalochordata</taxon>
        <taxon>Leptocardii</taxon>
        <taxon>Amphioxiformes</taxon>
        <taxon>Branchiostomatidae</taxon>
        <taxon>Branchiostoma</taxon>
    </lineage>
</organism>
<feature type="active site" evidence="5">
    <location>
        <position position="209"/>
    </location>
</feature>
<name>A0A6P4ZLG1_BRABE</name>
<dbReference type="InterPro" id="IPR003582">
    <property type="entry name" value="ShKT_dom"/>
</dbReference>
<keyword evidence="5 6" id="KW-0482">Metalloprotease</keyword>
<dbReference type="SUPFAM" id="SSF55486">
    <property type="entry name" value="Metalloproteases ('zincins'), catalytic domain"/>
    <property type="match status" value="3"/>
</dbReference>
<dbReference type="InterPro" id="IPR036609">
    <property type="entry name" value="LCCL_sf"/>
</dbReference>
<feature type="domain" description="Peptidase M12A" evidence="9">
    <location>
        <begin position="62"/>
        <end position="331"/>
    </location>
</feature>
<feature type="disulfide bond" evidence="4">
    <location>
        <begin position="88"/>
        <end position="122"/>
    </location>
</feature>
<sequence length="688" mass="75661">MRASTLSAVLLVFGVGLAASAPADISRRSPKAKSFTEAISEANKELNLYSGDIAGVDPDSRNAVSNDGHLWPNGVIPYVISDAFSATCADKEGMCADWAAWGECDANPAYMGSECAESCGHCGRSESDLDLDPKAIVTAPAASELGWIQRSLRHFNRQTCLQFKPRDNEASYVSIVKLEGCWSKPGRMGGMQELSLGDGCMWKGTVRHELMHTVGFWHEHQRPDRDDYVTIMLDNVDPAFHPQFEKISGSSTLDLPYDYGSIMHYGSHLNSINGRETIVPKDSGVCRAAIHDGRLTNSGGRVTVYRWPGQTSYQGSTKNGVQTLDYDAWGSSFAFEPAPDVVGGGIDGGTILTAPPGSEVGKIQAAIEEFNRVTGCIRFVPRTNEPDYVHIKRLDGCWSDIGVSGGMQELSLGSGCLWKGTILHELMHAVGFWHEHQRPDRDDYVTIMLNNVDPDEQSNFDKKADSRTLGLPYDYGSVMHYDSHAFSANDRQTIVPKVVKYNITTTTAEPLSDQAPEEGSEAAVILAAMADFHSETCIQFVPRTTEQDYVHIRKLGGCHSAVGRQGGRQELSLANDCLQKGTIIHHLMHAIGFQHEHNRPDRDQWVQINLGNVQDGHVHDFDKNTDGRTLDLPYDYGSVMHFDSHVFSKNGLETITAKRPLSGAVMGGWRNTGFSDLDIEKINTLYQC</sequence>
<feature type="domain" description="ShKT" evidence="8">
    <location>
        <begin position="88"/>
        <end position="122"/>
    </location>
</feature>
<evidence type="ECO:0000256" key="5">
    <source>
        <dbReference type="PROSITE-ProRule" id="PRU01211"/>
    </source>
</evidence>
<evidence type="ECO:0000256" key="6">
    <source>
        <dbReference type="RuleBase" id="RU361183"/>
    </source>
</evidence>
<feature type="domain" description="Peptidase M12A" evidence="9">
    <location>
        <begin position="321"/>
        <end position="459"/>
    </location>
</feature>
<evidence type="ECO:0000256" key="2">
    <source>
        <dbReference type="ARBA" id="ARBA00022670"/>
    </source>
</evidence>
<feature type="binding site" evidence="5">
    <location>
        <position position="595"/>
    </location>
    <ligand>
        <name>Zn(2+)</name>
        <dbReference type="ChEBI" id="CHEBI:29105"/>
        <note>catalytic</note>
    </ligand>
</feature>
<evidence type="ECO:0000256" key="1">
    <source>
        <dbReference type="ARBA" id="ARBA00002657"/>
    </source>
</evidence>
<dbReference type="PROSITE" id="PS51864">
    <property type="entry name" value="ASTACIN"/>
    <property type="match status" value="3"/>
</dbReference>
<dbReference type="PROSITE" id="PS50820">
    <property type="entry name" value="LCCL"/>
    <property type="match status" value="1"/>
</dbReference>
<proteinExistence type="predicted"/>
<dbReference type="SMART" id="SM00235">
    <property type="entry name" value="ZnMc"/>
    <property type="match status" value="3"/>
</dbReference>
<reference evidence="11" key="1">
    <citation type="submission" date="2025-08" db="UniProtKB">
        <authorList>
            <consortium name="RefSeq"/>
        </authorList>
    </citation>
    <scope>IDENTIFICATION</scope>
    <source>
        <tissue evidence="11">Gonad</tissue>
    </source>
</reference>
<evidence type="ECO:0000313" key="10">
    <source>
        <dbReference type="Proteomes" id="UP000515135"/>
    </source>
</evidence>
<dbReference type="AlphaFoldDB" id="A0A6P4ZLG1"/>
<dbReference type="KEGG" id="bbel:109475611"/>
<comment type="function">
    <text evidence="1">Metalloprotease.</text>
</comment>
<dbReference type="RefSeq" id="XP_019631887.1">
    <property type="nucleotide sequence ID" value="XM_019776328.1"/>
</dbReference>
<dbReference type="GO" id="GO:0006508">
    <property type="term" value="P:proteolysis"/>
    <property type="evidence" value="ECO:0007669"/>
    <property type="project" value="UniProtKB-KW"/>
</dbReference>
<dbReference type="PANTHER" id="PTHR10127:SF883">
    <property type="entry name" value="ZINC METALLOPROTEINASE NAS-8"/>
    <property type="match status" value="1"/>
</dbReference>
<feature type="binding site" evidence="5">
    <location>
        <position position="218"/>
    </location>
    <ligand>
        <name>Zn(2+)</name>
        <dbReference type="ChEBI" id="CHEBI:29105"/>
        <note>catalytic</note>
    </ligand>
</feature>
<comment type="caution">
    <text evidence="4">Lacks conserved residue(s) required for the propagation of feature annotation.</text>
</comment>
<dbReference type="PROSITE" id="PS51670">
    <property type="entry name" value="SHKT"/>
    <property type="match status" value="1"/>
</dbReference>
<accession>A0A6P4ZLG1</accession>
<keyword evidence="10" id="KW-1185">Reference proteome</keyword>
<dbReference type="SMART" id="SM00603">
    <property type="entry name" value="LCCL"/>
    <property type="match status" value="1"/>
</dbReference>
<dbReference type="GO" id="GO:0008270">
    <property type="term" value="F:zinc ion binding"/>
    <property type="evidence" value="ECO:0007669"/>
    <property type="project" value="UniProtKB-UniRule"/>
</dbReference>
<feature type="binding site" evidence="5">
    <location>
        <position position="424"/>
    </location>
    <ligand>
        <name>Zn(2+)</name>
        <dbReference type="ChEBI" id="CHEBI:29105"/>
        <note>catalytic</note>
    </ligand>
</feature>
<dbReference type="PRINTS" id="PR00480">
    <property type="entry name" value="ASTACIN"/>
</dbReference>
<dbReference type="Pfam" id="PF01549">
    <property type="entry name" value="ShK"/>
    <property type="match status" value="1"/>
</dbReference>
<keyword evidence="4" id="KW-1015">Disulfide bond</keyword>
<dbReference type="Gene3D" id="3.40.390.10">
    <property type="entry name" value="Collagenase (Catalytic Domain)"/>
    <property type="match status" value="3"/>
</dbReference>
<feature type="binding site" evidence="5">
    <location>
        <position position="434"/>
    </location>
    <ligand>
        <name>Zn(2+)</name>
        <dbReference type="ChEBI" id="CHEBI:29105"/>
        <note>catalytic</note>
    </ligand>
</feature>
<evidence type="ECO:0000259" key="8">
    <source>
        <dbReference type="PROSITE" id="PS51670"/>
    </source>
</evidence>
<feature type="domain" description="Peptidase M12A" evidence="9">
    <location>
        <begin position="451"/>
        <end position="688"/>
    </location>
</feature>
<evidence type="ECO:0000259" key="7">
    <source>
        <dbReference type="PROSITE" id="PS50820"/>
    </source>
</evidence>